<evidence type="ECO:0000313" key="3">
    <source>
        <dbReference type="EMBL" id="GEP58065.1"/>
    </source>
</evidence>
<dbReference type="Pfam" id="PF10030">
    <property type="entry name" value="DUF2272"/>
    <property type="match status" value="1"/>
</dbReference>
<dbReference type="Proteomes" id="UP000321058">
    <property type="component" value="Unassembled WGS sequence"/>
</dbReference>
<dbReference type="RefSeq" id="WP_147152950.1">
    <property type="nucleotide sequence ID" value="NZ_BKAJ01000093.1"/>
</dbReference>
<comment type="caution">
    <text evidence="3">The sequence shown here is derived from an EMBL/GenBank/DDBJ whole genome shotgun (WGS) entry which is preliminary data.</text>
</comment>
<evidence type="ECO:0000259" key="2">
    <source>
        <dbReference type="Pfam" id="PF10030"/>
    </source>
</evidence>
<accession>A0A512NGK6</accession>
<sequence length="264" mass="28706">MNIDIPSVDVRACWQPPALRSSHAFGHWLPAIFLLVFIVPWLLSGCGGGSSGGYADRPPSDRVAYTAWQEWTKFGRSTVVYGGQAGGYVNRSGVTERSEPLSSKIGDYWGSCGHPSWNGRSSKPWSGAFVAWTMAHSGVSGSDFPRDGRHGGYLAALYDRQQKGGRVPFVLHAPNEYSPKPGDLVCTGTSGPTWRHADSRTARRRIDSTASHCDIVTDVRGGYVQAIGGNVKNSVTMSLFPVDSRGRLVPFAGKTWFMVVEKRV</sequence>
<proteinExistence type="predicted"/>
<dbReference type="InterPro" id="IPR019262">
    <property type="entry name" value="DUF2272"/>
</dbReference>
<dbReference type="OrthoDB" id="8836344at2"/>
<reference evidence="3 4" key="1">
    <citation type="submission" date="2019-07" db="EMBL/GenBank/DDBJ databases">
        <title>Whole genome shotgun sequence of Reyranella soli NBRC 108950.</title>
        <authorList>
            <person name="Hosoyama A."/>
            <person name="Uohara A."/>
            <person name="Ohji S."/>
            <person name="Ichikawa N."/>
        </authorList>
    </citation>
    <scope>NUCLEOTIDE SEQUENCE [LARGE SCALE GENOMIC DNA]</scope>
    <source>
        <strain evidence="3 4">NBRC 108950</strain>
    </source>
</reference>
<protein>
    <recommendedName>
        <fullName evidence="2">DUF2272 domain-containing protein</fullName>
    </recommendedName>
</protein>
<feature type="domain" description="DUF2272" evidence="2">
    <location>
        <begin position="119"/>
        <end position="254"/>
    </location>
</feature>
<keyword evidence="1" id="KW-1133">Transmembrane helix</keyword>
<keyword evidence="1" id="KW-0472">Membrane</keyword>
<dbReference type="EMBL" id="BKAJ01000093">
    <property type="protein sequence ID" value="GEP58065.1"/>
    <property type="molecule type" value="Genomic_DNA"/>
</dbReference>
<organism evidence="3 4">
    <name type="scientific">Reyranella soli</name>
    <dbReference type="NCBI Taxonomy" id="1230389"/>
    <lineage>
        <taxon>Bacteria</taxon>
        <taxon>Pseudomonadati</taxon>
        <taxon>Pseudomonadota</taxon>
        <taxon>Alphaproteobacteria</taxon>
        <taxon>Hyphomicrobiales</taxon>
        <taxon>Reyranellaceae</taxon>
        <taxon>Reyranella</taxon>
    </lineage>
</organism>
<keyword evidence="1" id="KW-0812">Transmembrane</keyword>
<feature type="transmembrane region" description="Helical" evidence="1">
    <location>
        <begin position="25"/>
        <end position="43"/>
    </location>
</feature>
<gene>
    <name evidence="3" type="ORF">RSO01_52310</name>
</gene>
<name>A0A512NGK6_9HYPH</name>
<dbReference type="AlphaFoldDB" id="A0A512NGK6"/>
<evidence type="ECO:0000313" key="4">
    <source>
        <dbReference type="Proteomes" id="UP000321058"/>
    </source>
</evidence>
<evidence type="ECO:0000256" key="1">
    <source>
        <dbReference type="SAM" id="Phobius"/>
    </source>
</evidence>
<keyword evidence="4" id="KW-1185">Reference proteome</keyword>